<dbReference type="AlphaFoldDB" id="A0A3P7MY97"/>
<organism evidence="5 6">
    <name type="scientific">Dibothriocephalus latus</name>
    <name type="common">Fish tapeworm</name>
    <name type="synonym">Diphyllobothrium latum</name>
    <dbReference type="NCBI Taxonomy" id="60516"/>
    <lineage>
        <taxon>Eukaryota</taxon>
        <taxon>Metazoa</taxon>
        <taxon>Spiralia</taxon>
        <taxon>Lophotrochozoa</taxon>
        <taxon>Platyhelminthes</taxon>
        <taxon>Cestoda</taxon>
        <taxon>Eucestoda</taxon>
        <taxon>Diphyllobothriidea</taxon>
        <taxon>Diphyllobothriidae</taxon>
        <taxon>Dibothriocephalus</taxon>
    </lineage>
</organism>
<protein>
    <recommendedName>
        <fullName evidence="4">Vacuolar protein sorting-associated protein 54 N-terminal domain-containing protein</fullName>
    </recommendedName>
</protein>
<dbReference type="EMBL" id="UYRU01077115">
    <property type="protein sequence ID" value="VDN27738.1"/>
    <property type="molecule type" value="Genomic_DNA"/>
</dbReference>
<dbReference type="PANTHER" id="PTHR13258:SF0">
    <property type="entry name" value="SYNDETIN"/>
    <property type="match status" value="1"/>
</dbReference>
<proteinExistence type="predicted"/>
<sequence>MQLHYATAIHIRAARVVASFIRPITDAANPFNSTEVLDVSDCQTAEDYDKLCKQLPEEALVPCLATLCKSIWNILVCYHRTALWHENEANGHTRSRFPKNSSEEELLAEVGIARFGLIFFPNLP</sequence>
<name>A0A3P7MY97_DIBLA</name>
<evidence type="ECO:0000256" key="2">
    <source>
        <dbReference type="ARBA" id="ARBA00022927"/>
    </source>
</evidence>
<dbReference type="GO" id="GO:0015031">
    <property type="term" value="P:protein transport"/>
    <property type="evidence" value="ECO:0007669"/>
    <property type="project" value="UniProtKB-KW"/>
</dbReference>
<dbReference type="InterPro" id="IPR040047">
    <property type="entry name" value="VPS50"/>
</dbReference>
<evidence type="ECO:0000256" key="3">
    <source>
        <dbReference type="ARBA" id="ARBA00023054"/>
    </source>
</evidence>
<keyword evidence="2" id="KW-0653">Protein transport</keyword>
<dbReference type="GO" id="GO:0005829">
    <property type="term" value="C:cytosol"/>
    <property type="evidence" value="ECO:0007669"/>
    <property type="project" value="GOC"/>
</dbReference>
<accession>A0A3P7MY97</accession>
<keyword evidence="6" id="KW-1185">Reference proteome</keyword>
<dbReference type="PANTHER" id="PTHR13258">
    <property type="entry name" value="SYNDETIN"/>
    <property type="match status" value="1"/>
</dbReference>
<dbReference type="GO" id="GO:0000149">
    <property type="term" value="F:SNARE binding"/>
    <property type="evidence" value="ECO:0007669"/>
    <property type="project" value="TreeGrafter"/>
</dbReference>
<dbReference type="InterPro" id="IPR019515">
    <property type="entry name" value="VPS54_N"/>
</dbReference>
<dbReference type="Proteomes" id="UP000281553">
    <property type="component" value="Unassembled WGS sequence"/>
</dbReference>
<dbReference type="GO" id="GO:0042147">
    <property type="term" value="P:retrograde transport, endosome to Golgi"/>
    <property type="evidence" value="ECO:0007669"/>
    <property type="project" value="InterPro"/>
</dbReference>
<evidence type="ECO:0000313" key="5">
    <source>
        <dbReference type="EMBL" id="VDN27738.1"/>
    </source>
</evidence>
<gene>
    <name evidence="5" type="ORF">DILT_LOCUS15060</name>
</gene>
<dbReference type="GO" id="GO:1990745">
    <property type="term" value="C:EARP complex"/>
    <property type="evidence" value="ECO:0007669"/>
    <property type="project" value="InterPro"/>
</dbReference>
<dbReference type="GO" id="GO:0032456">
    <property type="term" value="P:endocytic recycling"/>
    <property type="evidence" value="ECO:0007669"/>
    <property type="project" value="InterPro"/>
</dbReference>
<evidence type="ECO:0000313" key="6">
    <source>
        <dbReference type="Proteomes" id="UP000281553"/>
    </source>
</evidence>
<dbReference type="OrthoDB" id="10263345at2759"/>
<keyword evidence="3" id="KW-0175">Coiled coil</keyword>
<evidence type="ECO:0000259" key="4">
    <source>
        <dbReference type="Pfam" id="PF10475"/>
    </source>
</evidence>
<dbReference type="Pfam" id="PF10475">
    <property type="entry name" value="Vps54_N"/>
    <property type="match status" value="1"/>
</dbReference>
<feature type="domain" description="Vacuolar protein sorting-associated protein 54 N-terminal" evidence="4">
    <location>
        <begin position="19"/>
        <end position="84"/>
    </location>
</feature>
<keyword evidence="1" id="KW-0813">Transport</keyword>
<reference evidence="5 6" key="1">
    <citation type="submission" date="2018-11" db="EMBL/GenBank/DDBJ databases">
        <authorList>
            <consortium name="Pathogen Informatics"/>
        </authorList>
    </citation>
    <scope>NUCLEOTIDE SEQUENCE [LARGE SCALE GENOMIC DNA]</scope>
</reference>
<evidence type="ECO:0000256" key="1">
    <source>
        <dbReference type="ARBA" id="ARBA00022448"/>
    </source>
</evidence>